<dbReference type="Proteomes" id="UP001310022">
    <property type="component" value="Unassembled WGS sequence"/>
</dbReference>
<name>A0AAN4W1R4_9BACT</name>
<protein>
    <submittedName>
        <fullName evidence="1">Uncharacterized protein</fullName>
    </submittedName>
</protein>
<dbReference type="AlphaFoldDB" id="A0AAN4W1R4"/>
<gene>
    <name evidence="1" type="ORF">PEDI_28670</name>
</gene>
<comment type="caution">
    <text evidence="1">The sequence shown here is derived from an EMBL/GenBank/DDBJ whole genome shotgun (WGS) entry which is preliminary data.</text>
</comment>
<organism evidence="1 2">
    <name type="scientific">Persicobacter diffluens</name>
    <dbReference type="NCBI Taxonomy" id="981"/>
    <lineage>
        <taxon>Bacteria</taxon>
        <taxon>Pseudomonadati</taxon>
        <taxon>Bacteroidota</taxon>
        <taxon>Cytophagia</taxon>
        <taxon>Cytophagales</taxon>
        <taxon>Persicobacteraceae</taxon>
        <taxon>Persicobacter</taxon>
    </lineage>
</organism>
<keyword evidence="2" id="KW-1185">Reference proteome</keyword>
<sequence length="214" mass="26107">MKTKKVRGHRRRWRAIDHWVEYDRHLDLGYLRQYQRAYTKIGVRPWNGISITESEFAEVRKKTRIKMLEGLMEIYDVWKRDLEAMGVPYYLKIWWYEPRVSQSQVVAAIGESINYYESIFYKPKGSEEKRPTGILLNEPASDFRWSYHWDEDHWDNGQQTEGIYDFEEEYDWERKWLEKIKRKPHRISKIIAPDGEEVELYSFRRGVVWVGEFD</sequence>
<proteinExistence type="predicted"/>
<evidence type="ECO:0000313" key="1">
    <source>
        <dbReference type="EMBL" id="GJM62315.1"/>
    </source>
</evidence>
<accession>A0AAN4W1R4</accession>
<dbReference type="EMBL" id="BQKE01000001">
    <property type="protein sequence ID" value="GJM62315.1"/>
    <property type="molecule type" value="Genomic_DNA"/>
</dbReference>
<reference evidence="1 2" key="1">
    <citation type="submission" date="2021-12" db="EMBL/GenBank/DDBJ databases">
        <title>Genome sequencing of bacteria with rrn-lacking chromosome and rrn-plasmid.</title>
        <authorList>
            <person name="Anda M."/>
            <person name="Iwasaki W."/>
        </authorList>
    </citation>
    <scope>NUCLEOTIDE SEQUENCE [LARGE SCALE GENOMIC DNA]</scope>
    <source>
        <strain evidence="1 2">NBRC 15940</strain>
    </source>
</reference>
<dbReference type="RefSeq" id="WP_338237612.1">
    <property type="nucleotide sequence ID" value="NZ_BQKE01000001.1"/>
</dbReference>
<evidence type="ECO:0000313" key="2">
    <source>
        <dbReference type="Proteomes" id="UP001310022"/>
    </source>
</evidence>